<evidence type="ECO:0000313" key="3">
    <source>
        <dbReference type="Proteomes" id="UP000234474"/>
    </source>
</evidence>
<dbReference type="RefSeq" id="XP_024678577.1">
    <property type="nucleotide sequence ID" value="XM_024823683.1"/>
</dbReference>
<dbReference type="EMBL" id="MSZS01000008">
    <property type="protein sequence ID" value="PKX89982.1"/>
    <property type="molecule type" value="Genomic_DNA"/>
</dbReference>
<feature type="transmembrane region" description="Helical" evidence="1">
    <location>
        <begin position="32"/>
        <end position="52"/>
    </location>
</feature>
<dbReference type="Proteomes" id="UP000234474">
    <property type="component" value="Unassembled WGS sequence"/>
</dbReference>
<protein>
    <recommendedName>
        <fullName evidence="4">Monooxygenase</fullName>
    </recommendedName>
</protein>
<dbReference type="OrthoDB" id="3202396at2759"/>
<sequence>MDQSMKPLLAPTEQPRRHLTASTIAFVLPNQFSLGTLLCIGALLQIILCAILPLRYAAIPCATILLISILTTIQNYFQPKTNPFMADVVPGRTTAQIPGQDGKYGPEPGKGSVVVFHLGIQYNHPLGIFAPHMLEISNKFMAMQQDILRRKDELGLLAVQTWRGSERSSNNTTLIKYFFKDVESIHKFAHEPLHKETWAYYNQHHPGHVGIFHETYITKDGGYENMYVNCHPILLGRGEVKVNCRKGGTEEWTGTLVSADTPGLKSFKARLGKHD</sequence>
<evidence type="ECO:0008006" key="4">
    <source>
        <dbReference type="Google" id="ProtNLM"/>
    </source>
</evidence>
<evidence type="ECO:0000256" key="1">
    <source>
        <dbReference type="SAM" id="Phobius"/>
    </source>
</evidence>
<accession>A0A2I1BX89</accession>
<dbReference type="AlphaFoldDB" id="A0A2I1BX89"/>
<keyword evidence="1" id="KW-0472">Membrane</keyword>
<evidence type="ECO:0000313" key="2">
    <source>
        <dbReference type="EMBL" id="PKX89982.1"/>
    </source>
</evidence>
<dbReference type="GeneID" id="36531008"/>
<feature type="transmembrane region" description="Helical" evidence="1">
    <location>
        <begin position="59"/>
        <end position="77"/>
    </location>
</feature>
<dbReference type="STRING" id="1392255.A0A2I1BX89"/>
<proteinExistence type="predicted"/>
<name>A0A2I1BX89_ASPN1</name>
<dbReference type="InterPro" id="IPR025444">
    <property type="entry name" value="Monooxy_af470"/>
</dbReference>
<organism evidence="2 3">
    <name type="scientific">Aspergillus novofumigatus (strain IBT 16806)</name>
    <dbReference type="NCBI Taxonomy" id="1392255"/>
    <lineage>
        <taxon>Eukaryota</taxon>
        <taxon>Fungi</taxon>
        <taxon>Dikarya</taxon>
        <taxon>Ascomycota</taxon>
        <taxon>Pezizomycotina</taxon>
        <taxon>Eurotiomycetes</taxon>
        <taxon>Eurotiomycetidae</taxon>
        <taxon>Eurotiales</taxon>
        <taxon>Aspergillaceae</taxon>
        <taxon>Aspergillus</taxon>
        <taxon>Aspergillus subgen. Fumigati</taxon>
    </lineage>
</organism>
<comment type="caution">
    <text evidence="2">The sequence shown here is derived from an EMBL/GenBank/DDBJ whole genome shotgun (WGS) entry which is preliminary data.</text>
</comment>
<keyword evidence="1" id="KW-1133">Transmembrane helix</keyword>
<gene>
    <name evidence="2" type="ORF">P174DRAFT_395381</name>
</gene>
<dbReference type="Pfam" id="PF13826">
    <property type="entry name" value="Monooxy_af470-like"/>
    <property type="match status" value="1"/>
</dbReference>
<reference evidence="3" key="1">
    <citation type="journal article" date="2018" name="Proc. Natl. Acad. Sci. U.S.A.">
        <title>Linking secondary metabolites to gene clusters through genome sequencing of six diverse Aspergillus species.</title>
        <authorList>
            <person name="Kaerboelling I."/>
            <person name="Vesth T.C."/>
            <person name="Frisvad J.C."/>
            <person name="Nybo J.L."/>
            <person name="Theobald S."/>
            <person name="Kuo A."/>
            <person name="Bowyer P."/>
            <person name="Matsuda Y."/>
            <person name="Mondo S."/>
            <person name="Lyhne E.K."/>
            <person name="Kogle M.E."/>
            <person name="Clum A."/>
            <person name="Lipzen A."/>
            <person name="Salamov A."/>
            <person name="Ngan C.Y."/>
            <person name="Daum C."/>
            <person name="Chiniquy J."/>
            <person name="Barry K."/>
            <person name="LaButti K."/>
            <person name="Haridas S."/>
            <person name="Simmons B.A."/>
            <person name="Magnuson J.K."/>
            <person name="Mortensen U.H."/>
            <person name="Larsen T.O."/>
            <person name="Grigoriev I.V."/>
            <person name="Baker S.E."/>
            <person name="Andersen M.R."/>
        </authorList>
    </citation>
    <scope>NUCLEOTIDE SEQUENCE [LARGE SCALE GENOMIC DNA]</scope>
    <source>
        <strain evidence="3">IBT 16806</strain>
    </source>
</reference>
<dbReference type="VEuPathDB" id="FungiDB:P174DRAFT_395381"/>
<keyword evidence="1" id="KW-0812">Transmembrane</keyword>
<dbReference type="OMA" id="IHKFAHE"/>
<keyword evidence="3" id="KW-1185">Reference proteome</keyword>